<organism evidence="2 3">
    <name type="scientific">Nocardioides eburneus</name>
    <dbReference type="NCBI Taxonomy" id="3231482"/>
    <lineage>
        <taxon>Bacteria</taxon>
        <taxon>Bacillati</taxon>
        <taxon>Actinomycetota</taxon>
        <taxon>Actinomycetes</taxon>
        <taxon>Propionibacteriales</taxon>
        <taxon>Nocardioidaceae</taxon>
        <taxon>Nocardioides</taxon>
    </lineage>
</organism>
<dbReference type="InterPro" id="IPR000835">
    <property type="entry name" value="HTH_MarR-typ"/>
</dbReference>
<dbReference type="PRINTS" id="PR00598">
    <property type="entry name" value="HTHMARR"/>
</dbReference>
<dbReference type="EMBL" id="JBFPJR010000004">
    <property type="protein sequence ID" value="MEX0426698.1"/>
    <property type="molecule type" value="Genomic_DNA"/>
</dbReference>
<dbReference type="Gene3D" id="1.10.10.10">
    <property type="entry name" value="Winged helix-like DNA-binding domain superfamily/Winged helix DNA-binding domain"/>
    <property type="match status" value="1"/>
</dbReference>
<dbReference type="PANTHER" id="PTHR33164">
    <property type="entry name" value="TRANSCRIPTIONAL REGULATOR, MARR FAMILY"/>
    <property type="match status" value="1"/>
</dbReference>
<reference evidence="2 3" key="1">
    <citation type="submission" date="2024-07" db="EMBL/GenBank/DDBJ databases">
        <authorList>
            <person name="Lee S."/>
            <person name="Kang M."/>
        </authorList>
    </citation>
    <scope>NUCLEOTIDE SEQUENCE [LARGE SCALE GENOMIC DNA]</scope>
    <source>
        <strain evidence="2 3">DS6</strain>
    </source>
</reference>
<dbReference type="Pfam" id="PF12802">
    <property type="entry name" value="MarR_2"/>
    <property type="match status" value="1"/>
</dbReference>
<name>A0ABV3SUT4_9ACTN</name>
<feature type="domain" description="HTH marR-type" evidence="1">
    <location>
        <begin position="30"/>
        <end position="168"/>
    </location>
</feature>
<dbReference type="InterPro" id="IPR036388">
    <property type="entry name" value="WH-like_DNA-bd_sf"/>
</dbReference>
<gene>
    <name evidence="2" type="ORF">AB3X52_03625</name>
</gene>
<proteinExistence type="predicted"/>
<protein>
    <submittedName>
        <fullName evidence="2">MarR family winged helix-turn-helix transcriptional regulator</fullName>
    </submittedName>
</protein>
<dbReference type="Proteomes" id="UP001556631">
    <property type="component" value="Unassembled WGS sequence"/>
</dbReference>
<sequence length="172" mass="19517">METAAATEPTDWADRHVARWHDHWIDLAFDAEVEAIVVRMARLMRHLKDTTREALDQVGLQDFEYQTLHQLMVRETPGHATPSQLADDLGLSGAGMTGRLDGLERAGWIRRSPAAEDRRRVDIEVTKAGMEIWKQAMKLRCKAEEELIAVLEPTERQELAVLLKKLTLGVEP</sequence>
<dbReference type="InterPro" id="IPR039422">
    <property type="entry name" value="MarR/SlyA-like"/>
</dbReference>
<dbReference type="PROSITE" id="PS00519">
    <property type="entry name" value="HTH_ASNC_1"/>
    <property type="match status" value="1"/>
</dbReference>
<dbReference type="SMART" id="SM00347">
    <property type="entry name" value="HTH_MARR"/>
    <property type="match status" value="1"/>
</dbReference>
<comment type="caution">
    <text evidence="2">The sequence shown here is derived from an EMBL/GenBank/DDBJ whole genome shotgun (WGS) entry which is preliminary data.</text>
</comment>
<accession>A0ABV3SUT4</accession>
<evidence type="ECO:0000313" key="3">
    <source>
        <dbReference type="Proteomes" id="UP001556631"/>
    </source>
</evidence>
<dbReference type="PROSITE" id="PS50995">
    <property type="entry name" value="HTH_MARR_2"/>
    <property type="match status" value="1"/>
</dbReference>
<evidence type="ECO:0000313" key="2">
    <source>
        <dbReference type="EMBL" id="MEX0426698.1"/>
    </source>
</evidence>
<dbReference type="InterPro" id="IPR019885">
    <property type="entry name" value="Tscrpt_reg_HTH_AsnC-type_CS"/>
</dbReference>
<dbReference type="InterPro" id="IPR036390">
    <property type="entry name" value="WH_DNA-bd_sf"/>
</dbReference>
<keyword evidence="3" id="KW-1185">Reference proteome</keyword>
<dbReference type="RefSeq" id="WP_367991414.1">
    <property type="nucleotide sequence ID" value="NZ_JBFPJR010000004.1"/>
</dbReference>
<dbReference type="PANTHER" id="PTHR33164:SF104">
    <property type="entry name" value="TRANSCRIPTIONAL REGULATORY PROTEIN"/>
    <property type="match status" value="1"/>
</dbReference>
<dbReference type="SUPFAM" id="SSF46785">
    <property type="entry name" value="Winged helix' DNA-binding domain"/>
    <property type="match status" value="1"/>
</dbReference>
<evidence type="ECO:0000259" key="1">
    <source>
        <dbReference type="PROSITE" id="PS50995"/>
    </source>
</evidence>